<gene>
    <name evidence="2" type="ORF">TPAR_01049</name>
</gene>
<comment type="caution">
    <text evidence="2">The sequence shown here is derived from an EMBL/GenBank/DDBJ whole genome shotgun (WGS) entry which is preliminary data.</text>
</comment>
<dbReference type="PANTHER" id="PTHR37540">
    <property type="entry name" value="TRANSCRIPTION FACTOR (ACR-2), PUTATIVE-RELATED-RELATED"/>
    <property type="match status" value="1"/>
</dbReference>
<organism evidence="2 3">
    <name type="scientific">Tolypocladium paradoxum</name>
    <dbReference type="NCBI Taxonomy" id="94208"/>
    <lineage>
        <taxon>Eukaryota</taxon>
        <taxon>Fungi</taxon>
        <taxon>Dikarya</taxon>
        <taxon>Ascomycota</taxon>
        <taxon>Pezizomycotina</taxon>
        <taxon>Sordariomycetes</taxon>
        <taxon>Hypocreomycetidae</taxon>
        <taxon>Hypocreales</taxon>
        <taxon>Ophiocordycipitaceae</taxon>
        <taxon>Tolypocladium</taxon>
    </lineage>
</organism>
<keyword evidence="3" id="KW-1185">Reference proteome</keyword>
<sequence>MRRWGKPCSVTFEYVADEPGEGGPGETAQQQHDGAREDEEVQVVTRRLVAIQGRMIQRPIEYQLGGGRVDPFRSNPGPWRSYMPALTDHYIVHMAKDIEELDQPGNAGLLRTRWYLLVLSHASTLTVVVLLSAANYKTSLSALGSSSSHDRLLGFASVDAFRHHLRDLKLAAIAAINAALRDPRRRLSDGDVASYRMHMHGLRLMLALRRGGMASLGLGGLLRRIVVWIDSNSSLLLGVERYFPGHTFTGDEEATGPNPARFMAIR</sequence>
<dbReference type="EMBL" id="PKSG01000106">
    <property type="protein sequence ID" value="POR38744.1"/>
    <property type="molecule type" value="Genomic_DNA"/>
</dbReference>
<feature type="region of interest" description="Disordered" evidence="1">
    <location>
        <begin position="15"/>
        <end position="40"/>
    </location>
</feature>
<evidence type="ECO:0000313" key="2">
    <source>
        <dbReference type="EMBL" id="POR38744.1"/>
    </source>
</evidence>
<accession>A0A2S4L8H4</accession>
<dbReference type="PANTHER" id="PTHR37540:SF5">
    <property type="entry name" value="TRANSCRIPTION FACTOR DOMAIN-CONTAINING PROTEIN"/>
    <property type="match status" value="1"/>
</dbReference>
<protein>
    <submittedName>
        <fullName evidence="2">Uncharacterized protein</fullName>
    </submittedName>
</protein>
<dbReference type="OrthoDB" id="4159781at2759"/>
<dbReference type="STRING" id="94208.A0A2S4L8H4"/>
<name>A0A2S4L8H4_9HYPO</name>
<evidence type="ECO:0000313" key="3">
    <source>
        <dbReference type="Proteomes" id="UP000237481"/>
    </source>
</evidence>
<dbReference type="AlphaFoldDB" id="A0A2S4L8H4"/>
<evidence type="ECO:0000256" key="1">
    <source>
        <dbReference type="SAM" id="MobiDB-lite"/>
    </source>
</evidence>
<reference evidence="2 3" key="1">
    <citation type="submission" date="2018-01" db="EMBL/GenBank/DDBJ databases">
        <title>Harnessing the power of phylogenomics to disentangle the directionality and signatures of interkingdom host jumping in the parasitic fungal genus Tolypocladium.</title>
        <authorList>
            <person name="Quandt C.A."/>
            <person name="Patterson W."/>
            <person name="Spatafora J.W."/>
        </authorList>
    </citation>
    <scope>NUCLEOTIDE SEQUENCE [LARGE SCALE GENOMIC DNA]</scope>
    <source>
        <strain evidence="2 3">NRBC 100945</strain>
    </source>
</reference>
<proteinExistence type="predicted"/>
<dbReference type="Proteomes" id="UP000237481">
    <property type="component" value="Unassembled WGS sequence"/>
</dbReference>